<dbReference type="InterPro" id="IPR002818">
    <property type="entry name" value="DJ-1/PfpI"/>
</dbReference>
<accession>A0A1I4KA26</accession>
<dbReference type="Pfam" id="PF01965">
    <property type="entry name" value="DJ-1_PfpI"/>
    <property type="match status" value="1"/>
</dbReference>
<sequence length="317" mass="34883">MCPAPLPSPEPTTVGFVLVPDFALMTYAAAVEPLRAANALSGRILYRWWHAAPGDAPVAASNGLSVAPDIAIGAEPPGADWVIVCAGGNPSDFDDPPLFAWLRRLALRPGTVIGGLSGGPYLLARAGLLDGRRCTLHWEHIPAFRERFPRVEVVRALYEVGADRMTCSGGIAALDMMLDRIGRDHGPGLAAGVADWFLHNQIREGLSPQRMALRQRFDLRDPRLLRVLAAMEENLEAPLTREALADLARIGVRQLERLFRERLGTSLHRHYLGLRLDQAHRLRRETAMPAAEIAAATGFLNAEELARAERRRRRQAE</sequence>
<dbReference type="CDD" id="cd03136">
    <property type="entry name" value="GATase1_AraC_ArgR_like"/>
    <property type="match status" value="1"/>
</dbReference>
<proteinExistence type="predicted"/>
<protein>
    <submittedName>
        <fullName evidence="4">Transcriptional regulator GlxA family, contains an amidase domain and an AraC-type DNA-binding HTH domain</fullName>
    </submittedName>
</protein>
<keyword evidence="5" id="KW-1185">Reference proteome</keyword>
<dbReference type="InterPro" id="IPR029062">
    <property type="entry name" value="Class_I_gatase-like"/>
</dbReference>
<dbReference type="InterPro" id="IPR052158">
    <property type="entry name" value="INH-QAR"/>
</dbReference>
<dbReference type="GO" id="GO:0003700">
    <property type="term" value="F:DNA-binding transcription factor activity"/>
    <property type="evidence" value="ECO:0007669"/>
    <property type="project" value="InterPro"/>
</dbReference>
<dbReference type="Pfam" id="PF12833">
    <property type="entry name" value="HTH_18"/>
    <property type="match status" value="1"/>
</dbReference>
<feature type="domain" description="HTH araC/xylS-type" evidence="3">
    <location>
        <begin position="225"/>
        <end position="317"/>
    </location>
</feature>
<evidence type="ECO:0000313" key="5">
    <source>
        <dbReference type="Proteomes" id="UP000198804"/>
    </source>
</evidence>
<dbReference type="AlphaFoldDB" id="A0A1I4KA26"/>
<dbReference type="STRING" id="414703.SAMN04488125_12359"/>
<dbReference type="SMART" id="SM00342">
    <property type="entry name" value="HTH_ARAC"/>
    <property type="match status" value="1"/>
</dbReference>
<evidence type="ECO:0000313" key="4">
    <source>
        <dbReference type="EMBL" id="SFL75366.1"/>
    </source>
</evidence>
<dbReference type="PANTHER" id="PTHR43130:SF3">
    <property type="entry name" value="HTH-TYPE TRANSCRIPTIONAL REGULATOR RV1931C"/>
    <property type="match status" value="1"/>
</dbReference>
<dbReference type="EMBL" id="FOSV01000023">
    <property type="protein sequence ID" value="SFL75366.1"/>
    <property type="molecule type" value="Genomic_DNA"/>
</dbReference>
<dbReference type="PROSITE" id="PS01124">
    <property type="entry name" value="HTH_ARAC_FAMILY_2"/>
    <property type="match status" value="1"/>
</dbReference>
<keyword evidence="4" id="KW-0238">DNA-binding</keyword>
<dbReference type="PANTHER" id="PTHR43130">
    <property type="entry name" value="ARAC-FAMILY TRANSCRIPTIONAL REGULATOR"/>
    <property type="match status" value="1"/>
</dbReference>
<dbReference type="InterPro" id="IPR018060">
    <property type="entry name" value="HTH_AraC"/>
</dbReference>
<dbReference type="Gene3D" id="1.10.10.60">
    <property type="entry name" value="Homeodomain-like"/>
    <property type="match status" value="1"/>
</dbReference>
<dbReference type="GO" id="GO:0043565">
    <property type="term" value="F:sequence-specific DNA binding"/>
    <property type="evidence" value="ECO:0007669"/>
    <property type="project" value="InterPro"/>
</dbReference>
<keyword evidence="1" id="KW-0805">Transcription regulation</keyword>
<name>A0A1I4KA26_9HYPH</name>
<evidence type="ECO:0000259" key="3">
    <source>
        <dbReference type="PROSITE" id="PS01124"/>
    </source>
</evidence>
<evidence type="ECO:0000256" key="2">
    <source>
        <dbReference type="ARBA" id="ARBA00023163"/>
    </source>
</evidence>
<keyword evidence="2" id="KW-0804">Transcription</keyword>
<dbReference type="SUPFAM" id="SSF46689">
    <property type="entry name" value="Homeodomain-like"/>
    <property type="match status" value="1"/>
</dbReference>
<dbReference type="SUPFAM" id="SSF52317">
    <property type="entry name" value="Class I glutamine amidotransferase-like"/>
    <property type="match status" value="1"/>
</dbReference>
<reference evidence="5" key="1">
    <citation type="submission" date="2016-10" db="EMBL/GenBank/DDBJ databases">
        <authorList>
            <person name="Varghese N."/>
            <person name="Submissions S."/>
        </authorList>
    </citation>
    <scope>NUCLEOTIDE SEQUENCE [LARGE SCALE GENOMIC DNA]</scope>
    <source>
        <strain evidence="5">CGMCC 1.6474</strain>
    </source>
</reference>
<gene>
    <name evidence="4" type="ORF">SAMN04488125_12359</name>
</gene>
<dbReference type="OrthoDB" id="9793400at2"/>
<dbReference type="Proteomes" id="UP000198804">
    <property type="component" value="Unassembled WGS sequence"/>
</dbReference>
<evidence type="ECO:0000256" key="1">
    <source>
        <dbReference type="ARBA" id="ARBA00023015"/>
    </source>
</evidence>
<dbReference type="InterPro" id="IPR009057">
    <property type="entry name" value="Homeodomain-like_sf"/>
</dbReference>
<dbReference type="RefSeq" id="WP_091950673.1">
    <property type="nucleotide sequence ID" value="NZ_FOSV01000023.1"/>
</dbReference>
<organism evidence="4 5">
    <name type="scientific">Methylorubrum salsuginis</name>
    <dbReference type="NCBI Taxonomy" id="414703"/>
    <lineage>
        <taxon>Bacteria</taxon>
        <taxon>Pseudomonadati</taxon>
        <taxon>Pseudomonadota</taxon>
        <taxon>Alphaproteobacteria</taxon>
        <taxon>Hyphomicrobiales</taxon>
        <taxon>Methylobacteriaceae</taxon>
        <taxon>Methylorubrum</taxon>
    </lineage>
</organism>
<dbReference type="Gene3D" id="3.40.50.880">
    <property type="match status" value="1"/>
</dbReference>